<sequence length="331" mass="35872">MFWLRAMAFVGFLLALALGLVLVFGPREPAELTTPRLELPEDLEAWIGAREAGIRPEVAARIEWAGEPGRQTDLALVYIHGFTGSPAELRPMPQQVAAELGANLYSVRLTGHGLDGAALADARLSDWWRDTAEAIAVAQRLGRRVVLVGLSTGATLAAEAALDPELGPRIDGVVLMSPNFAVNHRWAWVLDLPYARPLIRANMRRSRCFEPQNEAHVSGWTSCYAVESALPMAALLRHARGTDFGRARQPALFVWSDSDAVVRPRAIRRVADRWGGPVTRLTVEPGPRDDAGAHVIAGDALSPDLSVMLVGRVADWIAKTLPASPETDIPG</sequence>
<gene>
    <name evidence="2" type="ORF">KNW02_10485</name>
</gene>
<evidence type="ECO:0000313" key="2">
    <source>
        <dbReference type="EMBL" id="MBU3030543.1"/>
    </source>
</evidence>
<organism evidence="2 3">
    <name type="scientific">Paracoccus marinaquae</name>
    <dbReference type="NCBI Taxonomy" id="2841926"/>
    <lineage>
        <taxon>Bacteria</taxon>
        <taxon>Pseudomonadati</taxon>
        <taxon>Pseudomonadota</taxon>
        <taxon>Alphaproteobacteria</taxon>
        <taxon>Rhodobacterales</taxon>
        <taxon>Paracoccaceae</taxon>
        <taxon>Paracoccus</taxon>
    </lineage>
</organism>
<dbReference type="Proteomes" id="UP001166191">
    <property type="component" value="Unassembled WGS sequence"/>
</dbReference>
<dbReference type="EMBL" id="JAHKNG010000015">
    <property type="protein sequence ID" value="MBU3030543.1"/>
    <property type="molecule type" value="Genomic_DNA"/>
</dbReference>
<reference evidence="2" key="1">
    <citation type="submission" date="2021-06" db="EMBL/GenBank/DDBJ databases">
        <title>Paracoccus bacterium XHP0099 sp. nov., isolated from the surface waters of the Yellow Sea.</title>
        <authorList>
            <person name="Xue H."/>
            <person name="Zhang D."/>
        </authorList>
    </citation>
    <scope>NUCLEOTIDE SEQUENCE</scope>
    <source>
        <strain evidence="2">XHP0099</strain>
    </source>
</reference>
<feature type="domain" description="AB hydrolase-1" evidence="1">
    <location>
        <begin position="76"/>
        <end position="286"/>
    </location>
</feature>
<name>A0ABS6AJ15_9RHOB</name>
<dbReference type="GO" id="GO:0016787">
    <property type="term" value="F:hydrolase activity"/>
    <property type="evidence" value="ECO:0007669"/>
    <property type="project" value="UniProtKB-KW"/>
</dbReference>
<dbReference type="InterPro" id="IPR000073">
    <property type="entry name" value="AB_hydrolase_1"/>
</dbReference>
<dbReference type="Pfam" id="PF12697">
    <property type="entry name" value="Abhydrolase_6"/>
    <property type="match status" value="1"/>
</dbReference>
<evidence type="ECO:0000259" key="1">
    <source>
        <dbReference type="Pfam" id="PF12697"/>
    </source>
</evidence>
<accession>A0ABS6AJ15</accession>
<evidence type="ECO:0000313" key="3">
    <source>
        <dbReference type="Proteomes" id="UP001166191"/>
    </source>
</evidence>
<keyword evidence="3" id="KW-1185">Reference proteome</keyword>
<dbReference type="RefSeq" id="WP_216033215.1">
    <property type="nucleotide sequence ID" value="NZ_JAHKNG010000015.1"/>
</dbReference>
<keyword evidence="2" id="KW-0378">Hydrolase</keyword>
<proteinExistence type="predicted"/>
<protein>
    <submittedName>
        <fullName evidence="2">Alpha/beta fold hydrolase</fullName>
    </submittedName>
</protein>
<comment type="caution">
    <text evidence="2">The sequence shown here is derived from an EMBL/GenBank/DDBJ whole genome shotgun (WGS) entry which is preliminary data.</text>
</comment>